<sequence>MRSASTGEAKQRSAPGTVSARPGQLLGGPWLLTGHDGRLTVYVHIDGAVLRWTESAAGERGWAGPDVLPAKDIDRLTVVQGRNHYAHLLGRRIRPRADGRTNVDVMYATQYQTGRPTTQWRSLGNPFKDVDEAAGTGAPAAAVASDGALYVCVPTGAGGVALRREDKRGRWEGWDRLQASGGTGGPALAATSSGLVEILVPTPAAALRLRQSEPGGALVPGHEVAVRPLPGSATALETAPDRLTHYLTDARGGGVLAVREDERPVPLGGDPGDGRISAVRASAGGLDCTVLAVRGADDTVHLGICRTERERSGFRWTGTGMSCAGDPALAIDGRGGAAVVAVGTDGRPVVARQEEGGGLTFGDWSRV</sequence>
<proteinExistence type="predicted"/>
<accession>A0ABW1GW69</accession>
<organism evidence="2 3">
    <name type="scientific">Streptomyces pulveraceus</name>
    <dbReference type="NCBI Taxonomy" id="68258"/>
    <lineage>
        <taxon>Bacteria</taxon>
        <taxon>Bacillati</taxon>
        <taxon>Actinomycetota</taxon>
        <taxon>Actinomycetes</taxon>
        <taxon>Kitasatosporales</taxon>
        <taxon>Streptomycetaceae</taxon>
        <taxon>Streptomyces</taxon>
    </lineage>
</organism>
<dbReference type="RefSeq" id="WP_344511899.1">
    <property type="nucleotide sequence ID" value="NZ_BAAATU010000022.1"/>
</dbReference>
<comment type="caution">
    <text evidence="2">The sequence shown here is derived from an EMBL/GenBank/DDBJ whole genome shotgun (WGS) entry which is preliminary data.</text>
</comment>
<reference evidence="3" key="1">
    <citation type="journal article" date="2019" name="Int. J. Syst. Evol. Microbiol.">
        <title>The Global Catalogue of Microorganisms (GCM) 10K type strain sequencing project: providing services to taxonomists for standard genome sequencing and annotation.</title>
        <authorList>
            <consortium name="The Broad Institute Genomics Platform"/>
            <consortium name="The Broad Institute Genome Sequencing Center for Infectious Disease"/>
            <person name="Wu L."/>
            <person name="Ma J."/>
        </authorList>
    </citation>
    <scope>NUCLEOTIDE SEQUENCE [LARGE SCALE GENOMIC DNA]</scope>
    <source>
        <strain evidence="3">JCM 4147</strain>
    </source>
</reference>
<name>A0ABW1GW69_9ACTN</name>
<evidence type="ECO:0000256" key="1">
    <source>
        <dbReference type="SAM" id="MobiDB-lite"/>
    </source>
</evidence>
<evidence type="ECO:0000313" key="3">
    <source>
        <dbReference type="Proteomes" id="UP001596200"/>
    </source>
</evidence>
<keyword evidence="3" id="KW-1185">Reference proteome</keyword>
<dbReference type="Proteomes" id="UP001596200">
    <property type="component" value="Unassembled WGS sequence"/>
</dbReference>
<dbReference type="EMBL" id="JBHSPU010000030">
    <property type="protein sequence ID" value="MFC5917839.1"/>
    <property type="molecule type" value="Genomic_DNA"/>
</dbReference>
<dbReference type="SUPFAM" id="SSF89372">
    <property type="entry name" value="Fucose-specific lectin"/>
    <property type="match status" value="1"/>
</dbReference>
<feature type="region of interest" description="Disordered" evidence="1">
    <location>
        <begin position="1"/>
        <end position="21"/>
    </location>
</feature>
<gene>
    <name evidence="2" type="ORF">ACFP1B_31095</name>
</gene>
<evidence type="ECO:0000313" key="2">
    <source>
        <dbReference type="EMBL" id="MFC5917839.1"/>
    </source>
</evidence>
<protein>
    <submittedName>
        <fullName evidence="2">Uncharacterized protein</fullName>
    </submittedName>
</protein>